<protein>
    <recommendedName>
        <fullName evidence="2">Tc1-like transposase DDE domain-containing protein</fullName>
    </recommendedName>
</protein>
<dbReference type="GO" id="GO:0003676">
    <property type="term" value="F:nucleic acid binding"/>
    <property type="evidence" value="ECO:0007669"/>
    <property type="project" value="InterPro"/>
</dbReference>
<gene>
    <name evidence="3" type="ORF">JKILLFL_G10111</name>
</gene>
<dbReference type="Gene3D" id="3.30.420.10">
    <property type="entry name" value="Ribonuclease H-like superfamily/Ribonuclease H"/>
    <property type="match status" value="1"/>
</dbReference>
<organism evidence="3 4">
    <name type="scientific">Tilletia laevis</name>
    <dbReference type="NCBI Taxonomy" id="157183"/>
    <lineage>
        <taxon>Eukaryota</taxon>
        <taxon>Fungi</taxon>
        <taxon>Dikarya</taxon>
        <taxon>Basidiomycota</taxon>
        <taxon>Ustilaginomycotina</taxon>
        <taxon>Exobasidiomycetes</taxon>
        <taxon>Tilletiales</taxon>
        <taxon>Tilletiaceae</taxon>
        <taxon>Tilletia</taxon>
    </lineage>
</organism>
<dbReference type="InterPro" id="IPR009057">
    <property type="entry name" value="Homeodomain-like_sf"/>
</dbReference>
<dbReference type="Pfam" id="PF13358">
    <property type="entry name" value="DDE_3"/>
    <property type="match status" value="1"/>
</dbReference>
<dbReference type="Proteomes" id="UP000836404">
    <property type="component" value="Unassembled WGS sequence"/>
</dbReference>
<evidence type="ECO:0000313" key="4">
    <source>
        <dbReference type="Proteomes" id="UP000836404"/>
    </source>
</evidence>
<feature type="domain" description="Tc1-like transposase DDE" evidence="2">
    <location>
        <begin position="139"/>
        <end position="281"/>
    </location>
</feature>
<feature type="region of interest" description="Disordered" evidence="1">
    <location>
        <begin position="40"/>
        <end position="60"/>
    </location>
</feature>
<name>A0A9N8LGB5_9BASI</name>
<dbReference type="InterPro" id="IPR038717">
    <property type="entry name" value="Tc1-like_DDE_dom"/>
</dbReference>
<evidence type="ECO:0000313" key="3">
    <source>
        <dbReference type="EMBL" id="CAD6958652.1"/>
    </source>
</evidence>
<keyword evidence="4" id="KW-1185">Reference proteome</keyword>
<dbReference type="InterPro" id="IPR047655">
    <property type="entry name" value="Transpos_IS630-like"/>
</dbReference>
<dbReference type="PANTHER" id="PTHR46564">
    <property type="entry name" value="TRANSPOSASE"/>
    <property type="match status" value="1"/>
</dbReference>
<dbReference type="PANTHER" id="PTHR46564:SF1">
    <property type="entry name" value="TRANSPOSASE"/>
    <property type="match status" value="1"/>
</dbReference>
<evidence type="ECO:0000256" key="1">
    <source>
        <dbReference type="SAM" id="MobiDB-lite"/>
    </source>
</evidence>
<reference evidence="3 4" key="1">
    <citation type="submission" date="2020-10" db="EMBL/GenBank/DDBJ databases">
        <authorList>
            <person name="Sedaghatjoo S."/>
        </authorList>
    </citation>
    <scope>NUCLEOTIDE SEQUENCE [LARGE SCALE GENOMIC DNA]</scope>
    <source>
        <strain evidence="3 4">LLFL</strain>
    </source>
</reference>
<proteinExistence type="predicted"/>
<accession>A0A9N8LGB5</accession>
<sequence length="311" mass="35894">MVKRRISPDKMELIFQLVEANVVSPTWLQRHGIVSTATYYRHRRRDRPNRNSPGRPRMLPRGAADFARELVLRRPDLYLAEVRDILFNVTGHLLSESTIHRYLDRGGISRKRAHKIAQEQCPIKRAEYELQIGQYHPSQLVFVDETSYDARTSVRVHARSQRNHNAPLRRPFNRGQRLSCIAGLTIDGGVAPWAVKGSFDEQRMLAYLEHELLPHMQPYPGRRSVLVMDNASIHKTDAVRELVVDQFGCKLEFLAPYSPDFNPIERAFANIKAALRRESSYRVDANAFFRAVGAIPAEYCRSWFQLAGYIR</sequence>
<comment type="caution">
    <text evidence="3">The sequence shown here is derived from an EMBL/GenBank/DDBJ whole genome shotgun (WGS) entry which is preliminary data.</text>
</comment>
<dbReference type="InterPro" id="IPR036397">
    <property type="entry name" value="RNaseH_sf"/>
</dbReference>
<dbReference type="NCBIfam" id="NF033545">
    <property type="entry name" value="transpos_IS630"/>
    <property type="match status" value="1"/>
</dbReference>
<dbReference type="EMBL" id="CAJHJF010006721">
    <property type="protein sequence ID" value="CAD6958652.1"/>
    <property type="molecule type" value="Genomic_DNA"/>
</dbReference>
<evidence type="ECO:0000259" key="2">
    <source>
        <dbReference type="Pfam" id="PF13358"/>
    </source>
</evidence>
<dbReference type="SUPFAM" id="SSF46689">
    <property type="entry name" value="Homeodomain-like"/>
    <property type="match status" value="1"/>
</dbReference>
<dbReference type="AlphaFoldDB" id="A0A9N8LGB5"/>